<feature type="region of interest" description="Disordered" evidence="1">
    <location>
        <begin position="1"/>
        <end position="34"/>
    </location>
</feature>
<dbReference type="Proteomes" id="UP000256345">
    <property type="component" value="Unassembled WGS sequence"/>
</dbReference>
<dbReference type="Proteomes" id="UP000035579">
    <property type="component" value="Chromosome"/>
</dbReference>
<gene>
    <name evidence="2" type="ORF">AA314_00889</name>
    <name evidence="3" type="ORF">ATI61_106637</name>
</gene>
<dbReference type="EMBL" id="CP011509">
    <property type="protein sequence ID" value="AKI99262.1"/>
    <property type="molecule type" value="Genomic_DNA"/>
</dbReference>
<dbReference type="KEGG" id="age:AA314_00889"/>
<reference evidence="2 4" key="1">
    <citation type="submission" date="2015-05" db="EMBL/GenBank/DDBJ databases">
        <title>Genome assembly of Archangium gephyra DSM 2261.</title>
        <authorList>
            <person name="Sharma G."/>
            <person name="Subramanian S."/>
        </authorList>
    </citation>
    <scope>NUCLEOTIDE SEQUENCE [LARGE SCALE GENOMIC DNA]</scope>
    <source>
        <strain evidence="2 4">DSM 2261</strain>
    </source>
</reference>
<sequence>MGLMDWWKGRKTEKGTEASAPGDTQRETPPSPGLARIVSFDRADGIGTLELESGTQLRFGRSACREGLEPVPSLRVLVTEIEPHPRGGWRARALQPAPGADATADTLLDAQDSAHGVAPPSLEEAVATALHMGALTLLLEQAPEPGRAGIRKLLSPELLGPLGATLEFSPSPVLHFGGSASVRLLVGHGPFPANGMDRRLVPPGLPLGAGFLTLLGGVPGMGLKLRHLSPNHRDDFGPQGQLRVLGRVAQRLLQSGAAHAVLVHRSGQVLFEGQEWLRRLGNTDDPRCRPIGAWIDLGESQGLLSSYGMEVADLPDVSVATSSPGLPEGEAYSRAHEAVMVACHTMVHGNRLLADGEELVVPLGVAVGAFPLEADNPGLTEAFAPRYRVQPGGRGLQLVPVVPVPKLADVWARTASAPGERMPFPAYRQLLLSQMEAKGLRKVASITRDNLPAPQPPHEVLVLRSQNGRFVTMTCGIGRVPQPRGTVEQDSAHLEFLLNLPTHSPMIAESLSLLGRMLHARGPDAPAWAPEHRVRFEEPTGPMGMKSVALAWSGHVELGAGPPVGLLVPILMTDAEHASVPVNMVPHWLEQNSLSPEVYGRWLQKVPTA</sequence>
<keyword evidence="5" id="KW-1185">Reference proteome</keyword>
<dbReference type="AlphaFoldDB" id="A0AAC8TB54"/>
<evidence type="ECO:0000313" key="5">
    <source>
        <dbReference type="Proteomes" id="UP000256345"/>
    </source>
</evidence>
<dbReference type="RefSeq" id="WP_047854409.1">
    <property type="nucleotide sequence ID" value="NZ_CP011509.1"/>
</dbReference>
<dbReference type="EMBL" id="QUMU01000006">
    <property type="protein sequence ID" value="REG31167.1"/>
    <property type="molecule type" value="Genomic_DNA"/>
</dbReference>
<proteinExistence type="predicted"/>
<evidence type="ECO:0000313" key="2">
    <source>
        <dbReference type="EMBL" id="AKI99262.1"/>
    </source>
</evidence>
<name>A0AAC8TB54_9BACT</name>
<organism evidence="2 4">
    <name type="scientific">Archangium gephyra</name>
    <dbReference type="NCBI Taxonomy" id="48"/>
    <lineage>
        <taxon>Bacteria</taxon>
        <taxon>Pseudomonadati</taxon>
        <taxon>Myxococcota</taxon>
        <taxon>Myxococcia</taxon>
        <taxon>Myxococcales</taxon>
        <taxon>Cystobacterineae</taxon>
        <taxon>Archangiaceae</taxon>
        <taxon>Archangium</taxon>
    </lineage>
</organism>
<feature type="compositionally biased region" description="Basic and acidic residues" evidence="1">
    <location>
        <begin position="7"/>
        <end position="16"/>
    </location>
</feature>
<protein>
    <submittedName>
        <fullName evidence="2">Uncharacterized protein</fullName>
    </submittedName>
</protein>
<evidence type="ECO:0000313" key="3">
    <source>
        <dbReference type="EMBL" id="REG31167.1"/>
    </source>
</evidence>
<reference evidence="3 5" key="2">
    <citation type="submission" date="2018-08" db="EMBL/GenBank/DDBJ databases">
        <title>Genomic Encyclopedia of Archaeal and Bacterial Type Strains, Phase II (KMG-II): from individual species to whole genera.</title>
        <authorList>
            <person name="Goeker M."/>
        </authorList>
    </citation>
    <scope>NUCLEOTIDE SEQUENCE [LARGE SCALE GENOMIC DNA]</scope>
    <source>
        <strain evidence="3 5">DSM 2261</strain>
    </source>
</reference>
<accession>A0AAC8TB54</accession>
<evidence type="ECO:0000313" key="4">
    <source>
        <dbReference type="Proteomes" id="UP000035579"/>
    </source>
</evidence>
<evidence type="ECO:0000256" key="1">
    <source>
        <dbReference type="SAM" id="MobiDB-lite"/>
    </source>
</evidence>